<keyword evidence="3 7" id="KW-0812">Transmembrane</keyword>
<evidence type="ECO:0000256" key="7">
    <source>
        <dbReference type="SAM" id="Phobius"/>
    </source>
</evidence>
<dbReference type="eggNOG" id="KOG3012">
    <property type="taxonomic scope" value="Eukaryota"/>
</dbReference>
<feature type="transmembrane region" description="Helical" evidence="7">
    <location>
        <begin position="202"/>
        <end position="224"/>
    </location>
</feature>
<feature type="region of interest" description="Disordered" evidence="6">
    <location>
        <begin position="53"/>
        <end position="77"/>
    </location>
</feature>
<feature type="transmembrane region" description="Helical" evidence="7">
    <location>
        <begin position="328"/>
        <end position="350"/>
    </location>
</feature>
<gene>
    <name evidence="8" type="ORF">CTRG_03696</name>
</gene>
<dbReference type="STRING" id="294747.C5MCA4"/>
<evidence type="ECO:0000256" key="2">
    <source>
        <dbReference type="ARBA" id="ARBA00006293"/>
    </source>
</evidence>
<feature type="transmembrane region" description="Helical" evidence="7">
    <location>
        <begin position="245"/>
        <end position="274"/>
    </location>
</feature>
<evidence type="ECO:0000313" key="9">
    <source>
        <dbReference type="Proteomes" id="UP000002037"/>
    </source>
</evidence>
<organism evidence="8 9">
    <name type="scientific">Candida tropicalis (strain ATCC MYA-3404 / T1)</name>
    <name type="common">Yeast</name>
    <dbReference type="NCBI Taxonomy" id="294747"/>
    <lineage>
        <taxon>Eukaryota</taxon>
        <taxon>Fungi</taxon>
        <taxon>Dikarya</taxon>
        <taxon>Ascomycota</taxon>
        <taxon>Saccharomycotina</taxon>
        <taxon>Pichiomycetes</taxon>
        <taxon>Debaryomycetaceae</taxon>
        <taxon>Candida/Lodderomyces clade</taxon>
        <taxon>Candida</taxon>
    </lineage>
</organism>
<evidence type="ECO:0000256" key="5">
    <source>
        <dbReference type="ARBA" id="ARBA00023136"/>
    </source>
</evidence>
<evidence type="ECO:0000313" key="8">
    <source>
        <dbReference type="EMBL" id="EER33271.1"/>
    </source>
</evidence>
<evidence type="ECO:0000256" key="1">
    <source>
        <dbReference type="ARBA" id="ARBA00004141"/>
    </source>
</evidence>
<comment type="subcellular location">
    <subcellularLocation>
        <location evidence="1">Membrane</location>
        <topology evidence="1">Multi-pass membrane protein</topology>
    </subcellularLocation>
</comment>
<sequence>MRETTKEKKKKRSSTLLKINIITGRCQIQISLINAMSKRVNLPYSTQDLFPQSVTTPSSSRMAGGTSTRTGSIVSNQSSMYMPRPTLNYGWSSSSSSLTSGSNLASRLNNIKTMIKRLFKPKTLDFETAIWEIFHLIINPRKMYRSHYFYKQQQSQQDSFSTNSYSRDDPSFLILLTGFLSMSAVAWGIAYSPSLLDIFKLIVYMVLVDFYLTGIVIATVTWILMNKLFNDGIQFSKYNVNYVSWGFCFDIHCNSFLIIWCLLYVVQFVLLPIIRIKGSIISLVIGNSLYFGSIGYYFVVSFYGFNSLPFISANFGSTNNKKSPARTLQLVVIAGVVPLLAVAWLITLIFRFNVADSMVDTYFN</sequence>
<dbReference type="OrthoDB" id="10027013at2759"/>
<dbReference type="PANTHER" id="PTHR12841:SF6">
    <property type="entry name" value="PROTEIN UNC-50 HOMOLOG"/>
    <property type="match status" value="1"/>
</dbReference>
<dbReference type="InterPro" id="IPR007881">
    <property type="entry name" value="UNC-50"/>
</dbReference>
<dbReference type="HOGENOM" id="CLU_066239_1_2_1"/>
<feature type="transmembrane region" description="Helical" evidence="7">
    <location>
        <begin position="294"/>
        <end position="316"/>
    </location>
</feature>
<accession>C5MCA4</accession>
<dbReference type="VEuPathDB" id="FungiDB:CTRG_03696"/>
<keyword evidence="5 7" id="KW-0472">Membrane</keyword>
<dbReference type="AlphaFoldDB" id="C5MCA4"/>
<evidence type="ECO:0000256" key="6">
    <source>
        <dbReference type="SAM" id="MobiDB-lite"/>
    </source>
</evidence>
<dbReference type="EMBL" id="GG692398">
    <property type="protein sequence ID" value="EER33271.1"/>
    <property type="molecule type" value="Genomic_DNA"/>
</dbReference>
<keyword evidence="4 7" id="KW-1133">Transmembrane helix</keyword>
<dbReference type="RefSeq" id="XP_002549399.1">
    <property type="nucleotide sequence ID" value="XM_002549353.1"/>
</dbReference>
<evidence type="ECO:0000256" key="4">
    <source>
        <dbReference type="ARBA" id="ARBA00022989"/>
    </source>
</evidence>
<keyword evidence="9" id="KW-1185">Reference proteome</keyword>
<feature type="transmembrane region" description="Helical" evidence="7">
    <location>
        <begin position="172"/>
        <end position="190"/>
    </location>
</feature>
<dbReference type="GO" id="GO:0000139">
    <property type="term" value="C:Golgi membrane"/>
    <property type="evidence" value="ECO:0007669"/>
    <property type="project" value="TreeGrafter"/>
</dbReference>
<name>C5MCA4_CANTT</name>
<dbReference type="GeneID" id="8297830"/>
<dbReference type="PANTHER" id="PTHR12841">
    <property type="entry name" value="PROTEIN UNC-50 HOMOLOG"/>
    <property type="match status" value="1"/>
</dbReference>
<proteinExistence type="inferred from homology"/>
<reference evidence="8 9" key="1">
    <citation type="journal article" date="2009" name="Nature">
        <title>Evolution of pathogenicity and sexual reproduction in eight Candida genomes.</title>
        <authorList>
            <person name="Butler G."/>
            <person name="Rasmussen M.D."/>
            <person name="Lin M.F."/>
            <person name="Santos M.A."/>
            <person name="Sakthikumar S."/>
            <person name="Munro C.A."/>
            <person name="Rheinbay E."/>
            <person name="Grabherr M."/>
            <person name="Forche A."/>
            <person name="Reedy J.L."/>
            <person name="Agrafioti I."/>
            <person name="Arnaud M.B."/>
            <person name="Bates S."/>
            <person name="Brown A.J."/>
            <person name="Brunke S."/>
            <person name="Costanzo M.C."/>
            <person name="Fitzpatrick D.A."/>
            <person name="de Groot P.W."/>
            <person name="Harris D."/>
            <person name="Hoyer L.L."/>
            <person name="Hube B."/>
            <person name="Klis F.M."/>
            <person name="Kodira C."/>
            <person name="Lennard N."/>
            <person name="Logue M.E."/>
            <person name="Martin R."/>
            <person name="Neiman A.M."/>
            <person name="Nikolaou E."/>
            <person name="Quail M.A."/>
            <person name="Quinn J."/>
            <person name="Santos M.C."/>
            <person name="Schmitzberger F.F."/>
            <person name="Sherlock G."/>
            <person name="Shah P."/>
            <person name="Silverstein K.A."/>
            <person name="Skrzypek M.S."/>
            <person name="Soll D."/>
            <person name="Staggs R."/>
            <person name="Stansfield I."/>
            <person name="Stumpf M.P."/>
            <person name="Sudbery P.E."/>
            <person name="Srikantha T."/>
            <person name="Zeng Q."/>
            <person name="Berman J."/>
            <person name="Berriman M."/>
            <person name="Heitman J."/>
            <person name="Gow N.A."/>
            <person name="Lorenz M.C."/>
            <person name="Birren B.W."/>
            <person name="Kellis M."/>
            <person name="Cuomo C.A."/>
        </authorList>
    </citation>
    <scope>NUCLEOTIDE SEQUENCE [LARGE SCALE GENOMIC DNA]</scope>
    <source>
        <strain evidence="9">ATCC MYA-3404 / T1</strain>
    </source>
</reference>
<protein>
    <recommendedName>
        <fullName evidence="10">Protein GMH1</fullName>
    </recommendedName>
</protein>
<evidence type="ECO:0008006" key="10">
    <source>
        <dbReference type="Google" id="ProtNLM"/>
    </source>
</evidence>
<comment type="similarity">
    <text evidence="2">Belongs to the unc-50 family.</text>
</comment>
<dbReference type="Pfam" id="PF05216">
    <property type="entry name" value="UNC-50"/>
    <property type="match status" value="1"/>
</dbReference>
<dbReference type="Proteomes" id="UP000002037">
    <property type="component" value="Unassembled WGS sequence"/>
</dbReference>
<evidence type="ECO:0000256" key="3">
    <source>
        <dbReference type="ARBA" id="ARBA00022692"/>
    </source>
</evidence>
<dbReference type="KEGG" id="ctp:CTRG_03696"/>